<evidence type="ECO:0000256" key="9">
    <source>
        <dbReference type="ARBA" id="ARBA00022741"/>
    </source>
</evidence>
<dbReference type="HAMAP" id="MF_01274">
    <property type="entry name" value="Pantothen_kinase_3"/>
    <property type="match status" value="1"/>
</dbReference>
<evidence type="ECO:0000256" key="1">
    <source>
        <dbReference type="ARBA" id="ARBA00001206"/>
    </source>
</evidence>
<evidence type="ECO:0000256" key="4">
    <source>
        <dbReference type="ARBA" id="ARBA00005225"/>
    </source>
</evidence>
<keyword evidence="10 16" id="KW-0418">Kinase</keyword>
<dbReference type="GO" id="GO:0005524">
    <property type="term" value="F:ATP binding"/>
    <property type="evidence" value="ECO:0007669"/>
    <property type="project" value="UniProtKB-UniRule"/>
</dbReference>
<evidence type="ECO:0000256" key="6">
    <source>
        <dbReference type="ARBA" id="ARBA00012102"/>
    </source>
</evidence>
<proteinExistence type="inferred from homology"/>
<feature type="binding site" evidence="16">
    <location>
        <begin position="103"/>
        <end position="106"/>
    </location>
    <ligand>
        <name>substrate</name>
    </ligand>
</feature>
<keyword evidence="12 16" id="KW-0630">Potassium</keyword>
<evidence type="ECO:0000256" key="14">
    <source>
        <dbReference type="ARBA" id="ARBA00038036"/>
    </source>
</evidence>
<organism evidence="17 18">
    <name type="scientific">Gammaproteobacteria bacterium LSUCC0057</name>
    <dbReference type="NCBI Taxonomy" id="2559237"/>
    <lineage>
        <taxon>Bacteria</taxon>
        <taxon>Pseudomonadati</taxon>
        <taxon>Pseudomonadota</taxon>
        <taxon>Gammaproteobacteria</taxon>
        <taxon>Cellvibrionales</taxon>
        <taxon>Porticoccaceae</taxon>
        <taxon>SAR92 clade</taxon>
    </lineage>
</organism>
<evidence type="ECO:0000256" key="11">
    <source>
        <dbReference type="ARBA" id="ARBA00022840"/>
    </source>
</evidence>
<dbReference type="UniPathway" id="UPA00241">
    <property type="reaction ID" value="UER00352"/>
</dbReference>
<dbReference type="CDD" id="cd24015">
    <property type="entry name" value="ASKHA_NBD_PanK-III"/>
    <property type="match status" value="1"/>
</dbReference>
<dbReference type="PANTHER" id="PTHR34265:SF1">
    <property type="entry name" value="TYPE III PANTOTHENATE KINASE"/>
    <property type="match status" value="1"/>
</dbReference>
<dbReference type="Pfam" id="PF03309">
    <property type="entry name" value="Pan_kinase"/>
    <property type="match status" value="1"/>
</dbReference>
<dbReference type="GO" id="GO:0005737">
    <property type="term" value="C:cytoplasm"/>
    <property type="evidence" value="ECO:0007669"/>
    <property type="project" value="UniProtKB-SubCell"/>
</dbReference>
<keyword evidence="9 16" id="KW-0547">Nucleotide-binding</keyword>
<dbReference type="Proteomes" id="UP000298133">
    <property type="component" value="Unassembled WGS sequence"/>
</dbReference>
<name>A0A4Y8UFH5_9GAMM</name>
<evidence type="ECO:0000256" key="10">
    <source>
        <dbReference type="ARBA" id="ARBA00022777"/>
    </source>
</evidence>
<evidence type="ECO:0000256" key="12">
    <source>
        <dbReference type="ARBA" id="ARBA00022958"/>
    </source>
</evidence>
<comment type="pathway">
    <text evidence="4 16">Cofactor biosynthesis; coenzyme A biosynthesis; CoA from (R)-pantothenate: step 1/5.</text>
</comment>
<keyword evidence="13 16" id="KW-0173">Coenzyme A biosynthesis</keyword>
<evidence type="ECO:0000256" key="8">
    <source>
        <dbReference type="ARBA" id="ARBA00022679"/>
    </source>
</evidence>
<dbReference type="GO" id="GO:0004594">
    <property type="term" value="F:pantothenate kinase activity"/>
    <property type="evidence" value="ECO:0007669"/>
    <property type="project" value="UniProtKB-UniRule"/>
</dbReference>
<dbReference type="InterPro" id="IPR043129">
    <property type="entry name" value="ATPase_NBD"/>
</dbReference>
<keyword evidence="16" id="KW-0479">Metal-binding</keyword>
<dbReference type="EC" id="2.7.1.33" evidence="6 16"/>
<comment type="subunit">
    <text evidence="5 16">Homodimer.</text>
</comment>
<evidence type="ECO:0000313" key="17">
    <source>
        <dbReference type="EMBL" id="TFH67138.1"/>
    </source>
</evidence>
<comment type="subcellular location">
    <subcellularLocation>
        <location evidence="3 16">Cytoplasm</location>
    </subcellularLocation>
</comment>
<evidence type="ECO:0000256" key="2">
    <source>
        <dbReference type="ARBA" id="ARBA00001958"/>
    </source>
</evidence>
<sequence>MSSDQQVVQFDLGNSAVKWRAQSGIRTVARGRFAVAELASQQSLVELRGQLNAAVISSVAGGAAGQKIAEFCRHQLGVEPRFARVVSELNGLRCGYRDPAKLGVDRWLAMLAARARYSGALVVVDLGSAATFDVISAAGQHCGGYILPGLELMRAALAQGTDAVQVAPQPVTQITPGVDTAAAVRHGALAALVALAESLSRRHRALLVVGGGDAALLCKQLPDCQHYADMVLDGLAIAMASESADNMEKIR</sequence>
<evidence type="ECO:0000256" key="3">
    <source>
        <dbReference type="ARBA" id="ARBA00004496"/>
    </source>
</evidence>
<evidence type="ECO:0000256" key="15">
    <source>
        <dbReference type="ARBA" id="ARBA00040883"/>
    </source>
</evidence>
<evidence type="ECO:0000256" key="13">
    <source>
        <dbReference type="ARBA" id="ARBA00022993"/>
    </source>
</evidence>
<comment type="cofactor">
    <cofactor evidence="16">
        <name>NH4(+)</name>
        <dbReference type="ChEBI" id="CHEBI:28938"/>
    </cofactor>
    <cofactor evidence="16">
        <name>K(+)</name>
        <dbReference type="ChEBI" id="CHEBI:29103"/>
    </cofactor>
    <text evidence="16">A monovalent cation. Ammonium or potassium.</text>
</comment>
<comment type="cofactor">
    <cofactor evidence="2">
        <name>K(+)</name>
        <dbReference type="ChEBI" id="CHEBI:29103"/>
    </cofactor>
</comment>
<dbReference type="OrthoDB" id="9781305at2"/>
<dbReference type="NCBIfam" id="TIGR00671">
    <property type="entry name" value="baf"/>
    <property type="match status" value="1"/>
</dbReference>
<feature type="binding site" evidence="16">
    <location>
        <position position="125"/>
    </location>
    <ligand>
        <name>K(+)</name>
        <dbReference type="ChEBI" id="CHEBI:29103"/>
    </ligand>
</feature>
<feature type="binding site" evidence="16">
    <location>
        <position position="180"/>
    </location>
    <ligand>
        <name>substrate</name>
    </ligand>
</feature>
<evidence type="ECO:0000313" key="18">
    <source>
        <dbReference type="Proteomes" id="UP000298133"/>
    </source>
</evidence>
<evidence type="ECO:0000256" key="7">
    <source>
        <dbReference type="ARBA" id="ARBA00022490"/>
    </source>
</evidence>
<evidence type="ECO:0000256" key="16">
    <source>
        <dbReference type="HAMAP-Rule" id="MF_01274"/>
    </source>
</evidence>
<gene>
    <name evidence="16" type="primary">coaX</name>
    <name evidence="17" type="ORF">E3W66_09830</name>
</gene>
<comment type="similarity">
    <text evidence="14 16">Belongs to the type III pantothenate kinase family.</text>
</comment>
<feature type="binding site" evidence="16">
    <location>
        <position position="128"/>
    </location>
    <ligand>
        <name>ATP</name>
        <dbReference type="ChEBI" id="CHEBI:30616"/>
    </ligand>
</feature>
<comment type="caution">
    <text evidence="17">The sequence shown here is derived from an EMBL/GenBank/DDBJ whole genome shotgun (WGS) entry which is preliminary data.</text>
</comment>
<comment type="catalytic activity">
    <reaction evidence="1 16">
        <text>(R)-pantothenate + ATP = (R)-4'-phosphopantothenate + ADP + H(+)</text>
        <dbReference type="Rhea" id="RHEA:16373"/>
        <dbReference type="ChEBI" id="CHEBI:10986"/>
        <dbReference type="ChEBI" id="CHEBI:15378"/>
        <dbReference type="ChEBI" id="CHEBI:29032"/>
        <dbReference type="ChEBI" id="CHEBI:30616"/>
        <dbReference type="ChEBI" id="CHEBI:456216"/>
        <dbReference type="EC" id="2.7.1.33"/>
    </reaction>
</comment>
<dbReference type="EMBL" id="SPIA01000005">
    <property type="protein sequence ID" value="TFH67138.1"/>
    <property type="molecule type" value="Genomic_DNA"/>
</dbReference>
<dbReference type="Gene3D" id="3.30.420.40">
    <property type="match status" value="2"/>
</dbReference>
<dbReference type="SUPFAM" id="SSF53067">
    <property type="entry name" value="Actin-like ATPase domain"/>
    <property type="match status" value="2"/>
</dbReference>
<keyword evidence="7 16" id="KW-0963">Cytoplasm</keyword>
<evidence type="ECO:0000256" key="5">
    <source>
        <dbReference type="ARBA" id="ARBA00011738"/>
    </source>
</evidence>
<feature type="binding site" evidence="16">
    <location>
        <position position="96"/>
    </location>
    <ligand>
        <name>substrate</name>
    </ligand>
</feature>
<dbReference type="InterPro" id="IPR004619">
    <property type="entry name" value="Type_III_PanK"/>
</dbReference>
<dbReference type="GO" id="GO:0015937">
    <property type="term" value="P:coenzyme A biosynthetic process"/>
    <property type="evidence" value="ECO:0007669"/>
    <property type="project" value="UniProtKB-UniRule"/>
</dbReference>
<feature type="active site" description="Proton acceptor" evidence="16">
    <location>
        <position position="105"/>
    </location>
</feature>
<keyword evidence="18" id="KW-1185">Reference proteome</keyword>
<reference evidence="17 18" key="1">
    <citation type="submission" date="2019-03" db="EMBL/GenBank/DDBJ databases">
        <title>Draft genome of Gammaproteobacteria bacterium LSUCC0057, a member of the SAR92 clade.</title>
        <authorList>
            <person name="Lanclos V.C."/>
            <person name="Doiron C."/>
            <person name="Henson M.W."/>
            <person name="Thrash J.C."/>
        </authorList>
    </citation>
    <scope>NUCLEOTIDE SEQUENCE [LARGE SCALE GENOMIC DNA]</scope>
    <source>
        <strain evidence="17 18">LSUCC0057</strain>
    </source>
</reference>
<dbReference type="PANTHER" id="PTHR34265">
    <property type="entry name" value="TYPE III PANTOTHENATE KINASE"/>
    <property type="match status" value="1"/>
</dbReference>
<dbReference type="AlphaFoldDB" id="A0A4Y8UFH5"/>
<keyword evidence="8 16" id="KW-0808">Transferase</keyword>
<accession>A0A4Y8UFH5</accession>
<feature type="binding site" evidence="16">
    <location>
        <begin position="11"/>
        <end position="18"/>
    </location>
    <ligand>
        <name>ATP</name>
        <dbReference type="ChEBI" id="CHEBI:30616"/>
    </ligand>
</feature>
<comment type="function">
    <text evidence="16">Catalyzes the phosphorylation of pantothenate (Pan), the first step in CoA biosynthesis.</text>
</comment>
<keyword evidence="11 16" id="KW-0067">ATP-binding</keyword>
<protein>
    <recommendedName>
        <fullName evidence="15 16">Type III pantothenate kinase</fullName>
        <ecNumber evidence="6 16">2.7.1.33</ecNumber>
    </recommendedName>
    <alternativeName>
        <fullName evidence="16">PanK-III</fullName>
    </alternativeName>
    <alternativeName>
        <fullName evidence="16">Pantothenic acid kinase</fullName>
    </alternativeName>
</protein>
<dbReference type="GO" id="GO:0046872">
    <property type="term" value="F:metal ion binding"/>
    <property type="evidence" value="ECO:0007669"/>
    <property type="project" value="UniProtKB-KW"/>
</dbReference>